<dbReference type="InterPro" id="IPR003488">
    <property type="entry name" value="DprA"/>
</dbReference>
<evidence type="ECO:0000313" key="5">
    <source>
        <dbReference type="Proteomes" id="UP000196778"/>
    </source>
</evidence>
<dbReference type="AlphaFoldDB" id="A0A1R4JYY0"/>
<sequence>MDKINEFAANERTARIILAAVSEPGDAVTGRMIRTVGATETVARAIADEVPVGPDADTWQRRLAPRIDAVQMRRVLAETERHGIRVLIPGDADWPLSVNALGDHAPVALWAKGDTSLLTGPVWDRLTITGARASTGYGEHITTDLVQSAVSDARTVLSGGAYGIDGAAHRAALTFGGSTIAVLAGGLDRPYPAGHTELLGRVADDGLLVSELPPGAAPTKWRFLQRGRLLAALSGTVIIAEAGYRSGSLYTAARAMELGRPVGAIPGPLTSAASAGCHRLLRDELGSIITGYDDIRELLHSVRDGAHRAVRERAGLEDNPLDQEKPSQGRSPQGLGL</sequence>
<feature type="domain" description="Smf/DprA SLOG" evidence="3">
    <location>
        <begin position="86"/>
        <end position="299"/>
    </location>
</feature>
<evidence type="ECO:0000259" key="3">
    <source>
        <dbReference type="Pfam" id="PF02481"/>
    </source>
</evidence>
<dbReference type="PANTHER" id="PTHR43022">
    <property type="entry name" value="PROTEIN SMF"/>
    <property type="match status" value="1"/>
</dbReference>
<reference evidence="5" key="1">
    <citation type="submission" date="2017-02" db="EMBL/GenBank/DDBJ databases">
        <authorList>
            <person name="Dridi B."/>
        </authorList>
    </citation>
    <scope>NUCLEOTIDE SEQUENCE [LARGE SCALE GENOMIC DNA]</scope>
    <source>
        <strain evidence="5">EB411</strain>
    </source>
</reference>
<evidence type="ECO:0000256" key="1">
    <source>
        <dbReference type="ARBA" id="ARBA00006525"/>
    </source>
</evidence>
<dbReference type="OrthoDB" id="9785707at2"/>
<dbReference type="EMBL" id="FUKR01000057">
    <property type="protein sequence ID" value="SJN37199.1"/>
    <property type="molecule type" value="Genomic_DNA"/>
</dbReference>
<feature type="compositionally biased region" description="Basic and acidic residues" evidence="2">
    <location>
        <begin position="312"/>
        <end position="327"/>
    </location>
</feature>
<dbReference type="GO" id="GO:0009294">
    <property type="term" value="P:DNA-mediated transformation"/>
    <property type="evidence" value="ECO:0007669"/>
    <property type="project" value="InterPro"/>
</dbReference>
<dbReference type="Gene3D" id="3.40.50.450">
    <property type="match status" value="1"/>
</dbReference>
<protein>
    <submittedName>
        <fullName evidence="4">Rossmann fold nucleotide-binding protein Smf possibly involved in DNA uptake</fullName>
    </submittedName>
</protein>
<evidence type="ECO:0000313" key="4">
    <source>
        <dbReference type="EMBL" id="SJN37199.1"/>
    </source>
</evidence>
<gene>
    <name evidence="4" type="ORF">FM119_10295</name>
</gene>
<keyword evidence="5" id="KW-1185">Reference proteome</keyword>
<accession>A0A1R4JYY0</accession>
<dbReference type="RefSeq" id="WP_087137818.1">
    <property type="nucleotide sequence ID" value="NZ_FUKR01000057.1"/>
</dbReference>
<comment type="similarity">
    <text evidence="1">Belongs to the DprA/Smf family.</text>
</comment>
<evidence type="ECO:0000256" key="2">
    <source>
        <dbReference type="SAM" id="MobiDB-lite"/>
    </source>
</evidence>
<proteinExistence type="inferred from homology"/>
<dbReference type="PANTHER" id="PTHR43022:SF1">
    <property type="entry name" value="PROTEIN SMF"/>
    <property type="match status" value="1"/>
</dbReference>
<feature type="region of interest" description="Disordered" evidence="2">
    <location>
        <begin position="312"/>
        <end position="337"/>
    </location>
</feature>
<name>A0A1R4JYY0_9MICO</name>
<dbReference type="Proteomes" id="UP000196778">
    <property type="component" value="Unassembled WGS sequence"/>
</dbReference>
<organism evidence="4 5">
    <name type="scientific">Mycetocola reblochoni REB411</name>
    <dbReference type="NCBI Taxonomy" id="1255698"/>
    <lineage>
        <taxon>Bacteria</taxon>
        <taxon>Bacillati</taxon>
        <taxon>Actinomycetota</taxon>
        <taxon>Actinomycetes</taxon>
        <taxon>Micrococcales</taxon>
        <taxon>Microbacteriaceae</taxon>
        <taxon>Mycetocola</taxon>
    </lineage>
</organism>
<dbReference type="SUPFAM" id="SSF102405">
    <property type="entry name" value="MCP/YpsA-like"/>
    <property type="match status" value="1"/>
</dbReference>
<dbReference type="NCBIfam" id="TIGR00732">
    <property type="entry name" value="dprA"/>
    <property type="match status" value="1"/>
</dbReference>
<dbReference type="Pfam" id="PF02481">
    <property type="entry name" value="DNA_processg_A"/>
    <property type="match status" value="1"/>
</dbReference>
<dbReference type="InterPro" id="IPR057666">
    <property type="entry name" value="DrpA_SLOG"/>
</dbReference>